<evidence type="ECO:0000256" key="12">
    <source>
        <dbReference type="ARBA" id="ARBA00047353"/>
    </source>
</evidence>
<proteinExistence type="inferred from homology"/>
<accession>A0A164XHT2</accession>
<dbReference type="InterPro" id="IPR036424">
    <property type="entry name" value="UPP_synth-like_sf"/>
</dbReference>
<evidence type="ECO:0000256" key="5">
    <source>
        <dbReference type="ARBA" id="ARBA00012596"/>
    </source>
</evidence>
<protein>
    <recommendedName>
        <fullName evidence="5">ditrans,polycis-polyprenyl diphosphate synthase [(2E,6E)-farnesyldiphosphate specific]</fullName>
        <ecNumber evidence="5">2.5.1.87</ecNumber>
    </recommendedName>
</protein>
<reference evidence="14 15" key="1">
    <citation type="journal article" date="2016" name="Mol. Biol. Evol.">
        <title>Comparative Genomics of Early-Diverging Mushroom-Forming Fungi Provides Insights into the Origins of Lignocellulose Decay Capabilities.</title>
        <authorList>
            <person name="Nagy L.G."/>
            <person name="Riley R."/>
            <person name="Tritt A."/>
            <person name="Adam C."/>
            <person name="Daum C."/>
            <person name="Floudas D."/>
            <person name="Sun H."/>
            <person name="Yadav J.S."/>
            <person name="Pangilinan J."/>
            <person name="Larsson K.H."/>
            <person name="Matsuura K."/>
            <person name="Barry K."/>
            <person name="Labutti K."/>
            <person name="Kuo R."/>
            <person name="Ohm R.A."/>
            <person name="Bhattacharya S.S."/>
            <person name="Shirouzu T."/>
            <person name="Yoshinaga Y."/>
            <person name="Martin F.M."/>
            <person name="Grigoriev I.V."/>
            <person name="Hibbett D.S."/>
        </authorList>
    </citation>
    <scope>NUCLEOTIDE SEQUENCE [LARGE SCALE GENOMIC DNA]</scope>
    <source>
        <strain evidence="14 15">HHB9708</strain>
    </source>
</reference>
<evidence type="ECO:0000313" key="15">
    <source>
        <dbReference type="Proteomes" id="UP000076722"/>
    </source>
</evidence>
<feature type="compositionally biased region" description="Polar residues" evidence="13">
    <location>
        <begin position="117"/>
        <end position="129"/>
    </location>
</feature>
<comment type="subcellular location">
    <subcellularLocation>
        <location evidence="2">Endoplasmic reticulum membrane</location>
    </subcellularLocation>
</comment>
<dbReference type="STRING" id="1314777.A0A164XHT2"/>
<name>A0A164XHT2_9AGAM</name>
<dbReference type="Gene3D" id="3.40.1180.10">
    <property type="entry name" value="Decaprenyl diphosphate synthase-like"/>
    <property type="match status" value="1"/>
</dbReference>
<gene>
    <name evidence="14" type="ORF">SISNIDRAFT_548117</name>
</gene>
<dbReference type="EC" id="2.5.1.87" evidence="5"/>
<keyword evidence="15" id="KW-1185">Reference proteome</keyword>
<evidence type="ECO:0000256" key="8">
    <source>
        <dbReference type="ARBA" id="ARBA00022824"/>
    </source>
</evidence>
<evidence type="ECO:0000256" key="7">
    <source>
        <dbReference type="ARBA" id="ARBA00022692"/>
    </source>
</evidence>
<evidence type="ECO:0000256" key="11">
    <source>
        <dbReference type="ARBA" id="ARBA00023136"/>
    </source>
</evidence>
<evidence type="ECO:0000256" key="9">
    <source>
        <dbReference type="ARBA" id="ARBA00022842"/>
    </source>
</evidence>
<dbReference type="PANTHER" id="PTHR21528">
    <property type="entry name" value="DEHYDRODOLICHYL DIPHOSPHATE SYNTHASE COMPLEX SUBUNIT NUS1"/>
    <property type="match status" value="1"/>
</dbReference>
<evidence type="ECO:0000256" key="4">
    <source>
        <dbReference type="ARBA" id="ARBA00005432"/>
    </source>
</evidence>
<organism evidence="14 15">
    <name type="scientific">Sistotremastrum niveocremeum HHB9708</name>
    <dbReference type="NCBI Taxonomy" id="1314777"/>
    <lineage>
        <taxon>Eukaryota</taxon>
        <taxon>Fungi</taxon>
        <taxon>Dikarya</taxon>
        <taxon>Basidiomycota</taxon>
        <taxon>Agaricomycotina</taxon>
        <taxon>Agaricomycetes</taxon>
        <taxon>Sistotremastrales</taxon>
        <taxon>Sistotremastraceae</taxon>
        <taxon>Sertulicium</taxon>
        <taxon>Sertulicium niveocremeum</taxon>
    </lineage>
</organism>
<comment type="catalytic activity">
    <reaction evidence="12">
        <text>n isopentenyl diphosphate + (2E,6E)-farnesyl diphosphate = a di-trans,poly-cis-polyprenyl diphosphate + n diphosphate</text>
        <dbReference type="Rhea" id="RHEA:53008"/>
        <dbReference type="Rhea" id="RHEA-COMP:19494"/>
        <dbReference type="ChEBI" id="CHEBI:33019"/>
        <dbReference type="ChEBI" id="CHEBI:128769"/>
        <dbReference type="ChEBI" id="CHEBI:136960"/>
        <dbReference type="ChEBI" id="CHEBI:175763"/>
        <dbReference type="EC" id="2.5.1.87"/>
    </reaction>
</comment>
<dbReference type="UniPathway" id="UPA00378"/>
<dbReference type="GO" id="GO:1904423">
    <property type="term" value="C:dehydrodolichyl diphosphate synthase complex"/>
    <property type="evidence" value="ECO:0007669"/>
    <property type="project" value="InterPro"/>
</dbReference>
<evidence type="ECO:0000256" key="2">
    <source>
        <dbReference type="ARBA" id="ARBA00004586"/>
    </source>
</evidence>
<keyword evidence="6" id="KW-0808">Transferase</keyword>
<dbReference type="OrthoDB" id="3057168at2759"/>
<evidence type="ECO:0000256" key="6">
    <source>
        <dbReference type="ARBA" id="ARBA00022679"/>
    </source>
</evidence>
<keyword evidence="10" id="KW-1133">Transmembrane helix</keyword>
<dbReference type="InterPro" id="IPR038887">
    <property type="entry name" value="Nus1/NgBR"/>
</dbReference>
<dbReference type="SUPFAM" id="SSF64005">
    <property type="entry name" value="Undecaprenyl diphosphate synthase"/>
    <property type="match status" value="1"/>
</dbReference>
<keyword evidence="11" id="KW-0472">Membrane</keyword>
<comment type="pathway">
    <text evidence="3">Protein modification; protein glycosylation.</text>
</comment>
<dbReference type="EMBL" id="KV419400">
    <property type="protein sequence ID" value="KZS95996.1"/>
    <property type="molecule type" value="Genomic_DNA"/>
</dbReference>
<comment type="similarity">
    <text evidence="4">Belongs to the UPP synthase family.</text>
</comment>
<keyword evidence="8" id="KW-0256">Endoplasmic reticulum</keyword>
<dbReference type="PANTHER" id="PTHR21528:SF0">
    <property type="entry name" value="DEHYDRODOLICHYL DIPHOSPHATE SYNTHASE COMPLEX SUBUNIT NUS1"/>
    <property type="match status" value="1"/>
</dbReference>
<dbReference type="AlphaFoldDB" id="A0A164XHT2"/>
<keyword evidence="7" id="KW-0812">Transmembrane</keyword>
<dbReference type="GO" id="GO:0045547">
    <property type="term" value="F:ditrans,polycis-polyprenyl diphosphate synthase [(2E,6E)-farnesyl diphosphate specific] activity"/>
    <property type="evidence" value="ECO:0007669"/>
    <property type="project" value="UniProtKB-EC"/>
</dbReference>
<evidence type="ECO:0000256" key="10">
    <source>
        <dbReference type="ARBA" id="ARBA00022989"/>
    </source>
</evidence>
<keyword evidence="9" id="KW-0460">Magnesium</keyword>
<dbReference type="GO" id="GO:0005789">
    <property type="term" value="C:endoplasmic reticulum membrane"/>
    <property type="evidence" value="ECO:0007669"/>
    <property type="project" value="UniProtKB-SubCell"/>
</dbReference>
<evidence type="ECO:0000256" key="1">
    <source>
        <dbReference type="ARBA" id="ARBA00001946"/>
    </source>
</evidence>
<evidence type="ECO:0000256" key="13">
    <source>
        <dbReference type="SAM" id="MobiDB-lite"/>
    </source>
</evidence>
<sequence length="326" mass="36493">MPEAAFIILSFVHRLYSLYLFWRHLLWQSRPKPLLTRRAKHPNRLAVILIPDPSRTTQENETCFLRNARNIMRWSISAGIERLSLYDQGGLLQSLSAELQSELTSDTEPMPEKEVSNPHSLTFKNTSFPLTPPPSDSSGSRPRSPQLFAEEHIGVMTFHLGASSGDLVECNKAAGGQTAGLFERGLILDILARDSSKPAFVSTARSLISQQRHLMGSSKTAPAELPDFCLSIQSLDSIMTGEAGFPSPDLLLVHNTARSSHDEPLALHGFPPWQIRLTELHHNTFYHPWDRIFPWTKKQKGGRDITEADLCRALDSYASAEMRLGK</sequence>
<evidence type="ECO:0000256" key="3">
    <source>
        <dbReference type="ARBA" id="ARBA00004922"/>
    </source>
</evidence>
<comment type="cofactor">
    <cofactor evidence="1">
        <name>Mg(2+)</name>
        <dbReference type="ChEBI" id="CHEBI:18420"/>
    </cofactor>
</comment>
<evidence type="ECO:0000313" key="14">
    <source>
        <dbReference type="EMBL" id="KZS95996.1"/>
    </source>
</evidence>
<dbReference type="Proteomes" id="UP000076722">
    <property type="component" value="Unassembled WGS sequence"/>
</dbReference>
<feature type="region of interest" description="Disordered" evidence="13">
    <location>
        <begin position="102"/>
        <end position="144"/>
    </location>
</feature>